<accession>A0A9P8L5Q3</accession>
<name>A0A9P8L5Q3_9PEZI</name>
<dbReference type="Gene3D" id="2.30.110.10">
    <property type="entry name" value="Electron Transport, Fmn-binding Protein, Chain A"/>
    <property type="match status" value="1"/>
</dbReference>
<sequence>MRANFLIQLNHHLKTPLQLRGLDLNPKTRPAMPRFYPSITPSLAEWALSQPVFFTASAPLAGRHVNLSPKGLPGSTFTIFDANHAAYIDATGSGCETISHIYENGRVTVMFCSFDVTPRILRLFCRGRVVEYDEPGFEPTIKRMGKERIDGARAVVLLDVWMVQTSCGFGVPIVSYNPRLTPELFQDRGTLGHKSTIMCEKGEIISYQAEWNADSLDGLTGLRSAMRSRGQRIWWEGFKAWLRRMVGQREAVFVGIVIGLLLGGPTQVPLIEMDKLSHHGICPYPAKAVGFDRPHGGEESRTGLKAFASLQICYMRSANSKAAIAEVRDRL</sequence>
<reference evidence="1" key="1">
    <citation type="submission" date="2021-03" db="EMBL/GenBank/DDBJ databases">
        <title>Comparative genomics and phylogenomic investigation of the class Geoglossomycetes provide insights into ecological specialization and systematics.</title>
        <authorList>
            <person name="Melie T."/>
            <person name="Pirro S."/>
            <person name="Miller A.N."/>
            <person name="Quandt A."/>
        </authorList>
    </citation>
    <scope>NUCLEOTIDE SEQUENCE</scope>
    <source>
        <strain evidence="1">GBOQ0MN5Z8</strain>
    </source>
</reference>
<dbReference type="OrthoDB" id="539398at2759"/>
<evidence type="ECO:0000313" key="1">
    <source>
        <dbReference type="EMBL" id="KAH0543397.1"/>
    </source>
</evidence>
<proteinExistence type="predicted"/>
<evidence type="ECO:0008006" key="3">
    <source>
        <dbReference type="Google" id="ProtNLM"/>
    </source>
</evidence>
<dbReference type="PANTHER" id="PTHR39336:SF1">
    <property type="entry name" value="PYRIDOXAMINE PHOSPHATE OXIDASE FAMILY PROTEIN (AFU_ORTHOLOGUE AFUA_6G11440)"/>
    <property type="match status" value="1"/>
</dbReference>
<dbReference type="InterPro" id="IPR012349">
    <property type="entry name" value="Split_barrel_FMN-bd"/>
</dbReference>
<gene>
    <name evidence="1" type="ORF">FGG08_002255</name>
</gene>
<evidence type="ECO:0000313" key="2">
    <source>
        <dbReference type="Proteomes" id="UP000698800"/>
    </source>
</evidence>
<dbReference type="EMBL" id="JAGHQL010000033">
    <property type="protein sequence ID" value="KAH0543397.1"/>
    <property type="molecule type" value="Genomic_DNA"/>
</dbReference>
<dbReference type="PANTHER" id="PTHR39336">
    <property type="entry name" value="PYRIDOXAMINE PHOSPHATE OXIDASE FAMILY PROTEIN (AFU_ORTHOLOGUE AFUA_6G11440)"/>
    <property type="match status" value="1"/>
</dbReference>
<keyword evidence="2" id="KW-1185">Reference proteome</keyword>
<organism evidence="1 2">
    <name type="scientific">Glutinoglossum americanum</name>
    <dbReference type="NCBI Taxonomy" id="1670608"/>
    <lineage>
        <taxon>Eukaryota</taxon>
        <taxon>Fungi</taxon>
        <taxon>Dikarya</taxon>
        <taxon>Ascomycota</taxon>
        <taxon>Pezizomycotina</taxon>
        <taxon>Geoglossomycetes</taxon>
        <taxon>Geoglossales</taxon>
        <taxon>Geoglossaceae</taxon>
        <taxon>Glutinoglossum</taxon>
    </lineage>
</organism>
<dbReference type="AlphaFoldDB" id="A0A9P8L5Q3"/>
<protein>
    <recommendedName>
        <fullName evidence="3">Pyridoxamine phosphate oxidase family protein</fullName>
    </recommendedName>
</protein>
<dbReference type="Proteomes" id="UP000698800">
    <property type="component" value="Unassembled WGS sequence"/>
</dbReference>
<comment type="caution">
    <text evidence="1">The sequence shown here is derived from an EMBL/GenBank/DDBJ whole genome shotgun (WGS) entry which is preliminary data.</text>
</comment>